<comment type="caution">
    <text evidence="1">The sequence shown here is derived from an EMBL/GenBank/DDBJ whole genome shotgun (WGS) entry which is preliminary data.</text>
</comment>
<reference evidence="1" key="2">
    <citation type="submission" date="2020-11" db="EMBL/GenBank/DDBJ databases">
        <authorList>
            <person name="McCartney M.A."/>
            <person name="Auch B."/>
            <person name="Kono T."/>
            <person name="Mallez S."/>
            <person name="Becker A."/>
            <person name="Gohl D.M."/>
            <person name="Silverstein K.A.T."/>
            <person name="Koren S."/>
            <person name="Bechman K.B."/>
            <person name="Herman A."/>
            <person name="Abrahante J.E."/>
            <person name="Garbe J."/>
        </authorList>
    </citation>
    <scope>NUCLEOTIDE SEQUENCE</scope>
    <source>
        <strain evidence="1">Duluth1</strain>
        <tissue evidence="1">Whole animal</tissue>
    </source>
</reference>
<dbReference type="AlphaFoldDB" id="A0A9D4F1K0"/>
<dbReference type="EMBL" id="JAIWYP010000008">
    <property type="protein sequence ID" value="KAH3790028.1"/>
    <property type="molecule type" value="Genomic_DNA"/>
</dbReference>
<evidence type="ECO:0000313" key="2">
    <source>
        <dbReference type="Proteomes" id="UP000828390"/>
    </source>
</evidence>
<reference evidence="1" key="1">
    <citation type="journal article" date="2019" name="bioRxiv">
        <title>The Genome of the Zebra Mussel, Dreissena polymorpha: A Resource for Invasive Species Research.</title>
        <authorList>
            <person name="McCartney M.A."/>
            <person name="Auch B."/>
            <person name="Kono T."/>
            <person name="Mallez S."/>
            <person name="Zhang Y."/>
            <person name="Obille A."/>
            <person name="Becker A."/>
            <person name="Abrahante J.E."/>
            <person name="Garbe J."/>
            <person name="Badalamenti J.P."/>
            <person name="Herman A."/>
            <person name="Mangelson H."/>
            <person name="Liachko I."/>
            <person name="Sullivan S."/>
            <person name="Sone E.D."/>
            <person name="Koren S."/>
            <person name="Silverstein K.A.T."/>
            <person name="Beckman K.B."/>
            <person name="Gohl D.M."/>
        </authorList>
    </citation>
    <scope>NUCLEOTIDE SEQUENCE</scope>
    <source>
        <strain evidence="1">Duluth1</strain>
        <tissue evidence="1">Whole animal</tissue>
    </source>
</reference>
<gene>
    <name evidence="1" type="ORF">DPMN_168223</name>
</gene>
<evidence type="ECO:0000313" key="1">
    <source>
        <dbReference type="EMBL" id="KAH3790028.1"/>
    </source>
</evidence>
<name>A0A9D4F1K0_DREPO</name>
<keyword evidence="2" id="KW-1185">Reference proteome</keyword>
<proteinExistence type="predicted"/>
<protein>
    <submittedName>
        <fullName evidence="1">Uncharacterized protein</fullName>
    </submittedName>
</protein>
<sequence length="55" mass="6198">MPKCAPEVRTGDAQVFSSAQNWSCPSMLLRLELIMPKYAPEVRTDHAQVCSRGQY</sequence>
<accession>A0A9D4F1K0</accession>
<dbReference type="Proteomes" id="UP000828390">
    <property type="component" value="Unassembled WGS sequence"/>
</dbReference>
<organism evidence="1 2">
    <name type="scientific">Dreissena polymorpha</name>
    <name type="common">Zebra mussel</name>
    <name type="synonym">Mytilus polymorpha</name>
    <dbReference type="NCBI Taxonomy" id="45954"/>
    <lineage>
        <taxon>Eukaryota</taxon>
        <taxon>Metazoa</taxon>
        <taxon>Spiralia</taxon>
        <taxon>Lophotrochozoa</taxon>
        <taxon>Mollusca</taxon>
        <taxon>Bivalvia</taxon>
        <taxon>Autobranchia</taxon>
        <taxon>Heteroconchia</taxon>
        <taxon>Euheterodonta</taxon>
        <taxon>Imparidentia</taxon>
        <taxon>Neoheterodontei</taxon>
        <taxon>Myida</taxon>
        <taxon>Dreissenoidea</taxon>
        <taxon>Dreissenidae</taxon>
        <taxon>Dreissena</taxon>
    </lineage>
</organism>